<gene>
    <name evidence="1" type="ORF">QRX50_08770</name>
</gene>
<name>A0A9Y2IK18_9PSEU</name>
<dbReference type="RefSeq" id="WP_285971454.1">
    <property type="nucleotide sequence ID" value="NZ_CP127294.1"/>
</dbReference>
<sequence>MSALLRKVVDDHWEHLEEKHVSGPEHVRTSDLPVATPLGPVLAAVDHVGNRHVLVPLTAHQHVRPDRGGAALTVRERPLENGEVYERYADLGCLRRDLDEVFTGLVADILAAVEEAPERPLKALYTVLARWRALFQHSPAPLTADRLAGLFGELVVLNELLAGESTAVDFWTGPSGHRHDFLVGTQGIEVKTSTATTDRKVRIHGVEQLLPPPHGDLDLVWVRLERVAEQGRTIADLVEDARRAGDDDNALLFKLAEAGYRPADADLYREVHFTVREQRWYEVGEDFPRIDPSSAPAGISDLDYTLDLDQQQPQVTDDPGIRDRIIRITQENK</sequence>
<dbReference type="EMBL" id="CP127294">
    <property type="protein sequence ID" value="WIX80839.1"/>
    <property type="molecule type" value="Genomic_DNA"/>
</dbReference>
<proteinExistence type="predicted"/>
<reference evidence="1 2" key="1">
    <citation type="submission" date="2023-06" db="EMBL/GenBank/DDBJ databases">
        <authorList>
            <person name="Oyuntsetseg B."/>
            <person name="Kim S.B."/>
        </authorList>
    </citation>
    <scope>NUCLEOTIDE SEQUENCE [LARGE SCALE GENOMIC DNA]</scope>
    <source>
        <strain evidence="1 2">2-15</strain>
    </source>
</reference>
<dbReference type="AlphaFoldDB" id="A0A9Y2IK18"/>
<dbReference type="InterPro" id="IPR025534">
    <property type="entry name" value="DUF4420"/>
</dbReference>
<accession>A0A9Y2IK18</accession>
<keyword evidence="2" id="KW-1185">Reference proteome</keyword>
<dbReference type="Pfam" id="PF14390">
    <property type="entry name" value="DUF4420"/>
    <property type="match status" value="1"/>
</dbReference>
<dbReference type="Proteomes" id="UP001236014">
    <property type="component" value="Chromosome"/>
</dbReference>
<evidence type="ECO:0000313" key="2">
    <source>
        <dbReference type="Proteomes" id="UP001236014"/>
    </source>
</evidence>
<organism evidence="1 2">
    <name type="scientific">Amycolatopsis carbonis</name>
    <dbReference type="NCBI Taxonomy" id="715471"/>
    <lineage>
        <taxon>Bacteria</taxon>
        <taxon>Bacillati</taxon>
        <taxon>Actinomycetota</taxon>
        <taxon>Actinomycetes</taxon>
        <taxon>Pseudonocardiales</taxon>
        <taxon>Pseudonocardiaceae</taxon>
        <taxon>Amycolatopsis</taxon>
    </lineage>
</organism>
<evidence type="ECO:0000313" key="1">
    <source>
        <dbReference type="EMBL" id="WIX80839.1"/>
    </source>
</evidence>
<protein>
    <submittedName>
        <fullName evidence="1">PD-(D/E)XK motif protein</fullName>
    </submittedName>
</protein>
<dbReference type="KEGG" id="acab:QRX50_08770"/>